<feature type="domain" description="Tyr recombinase" evidence="6">
    <location>
        <begin position="81"/>
        <end position="287"/>
    </location>
</feature>
<evidence type="ECO:0000259" key="6">
    <source>
        <dbReference type="PROSITE" id="PS51898"/>
    </source>
</evidence>
<dbReference type="GO" id="GO:0015074">
    <property type="term" value="P:DNA integration"/>
    <property type="evidence" value="ECO:0007669"/>
    <property type="project" value="UniProtKB-KW"/>
</dbReference>
<dbReference type="Pfam" id="PF00589">
    <property type="entry name" value="Phage_integrase"/>
    <property type="match status" value="1"/>
</dbReference>
<keyword evidence="4" id="KW-0233">DNA recombination</keyword>
<sequence>MDDVALAIREFRALTGYRTLEQAQRIDVIRYRDSLSEKGRQPKTLDKKLSFICALYNVAINNGKLSYNPAARVPIPKSKGAGRVPLDTDDLKRLFGSPLYTQGKRLGRSTAEAGVWLPLMALYQGCRVEELAQLHIDDIEKIDGIWCLLITDLNDNADAPEKRLKNTDSRRRLPIHPVLIEAGLLRYHAQLKRQGEKRLFPTLKPDRYGRYSSGFSKAFMSYLRKTLAITDRRKDFHSLRHTFRDACREAGLDEELSDALMGHSGGQKMGRRYGSGFTLKRLHAAIQQVAYPDLVITPIVPE</sequence>
<evidence type="ECO:0000256" key="2">
    <source>
        <dbReference type="ARBA" id="ARBA00022908"/>
    </source>
</evidence>
<evidence type="ECO:0000256" key="1">
    <source>
        <dbReference type="ARBA" id="ARBA00008857"/>
    </source>
</evidence>
<evidence type="ECO:0000256" key="5">
    <source>
        <dbReference type="PROSITE-ProRule" id="PRU01248"/>
    </source>
</evidence>
<evidence type="ECO:0000256" key="4">
    <source>
        <dbReference type="ARBA" id="ARBA00023172"/>
    </source>
</evidence>
<dbReference type="InterPro" id="IPR011010">
    <property type="entry name" value="DNA_brk_join_enz"/>
</dbReference>
<proteinExistence type="inferred from homology"/>
<dbReference type="PANTHER" id="PTHR30349:SF41">
    <property type="entry name" value="INTEGRASE_RECOMBINASE PROTEIN MJ0367-RELATED"/>
    <property type="match status" value="1"/>
</dbReference>
<dbReference type="InterPro" id="IPR044068">
    <property type="entry name" value="CB"/>
</dbReference>
<dbReference type="GO" id="GO:0006310">
    <property type="term" value="P:DNA recombination"/>
    <property type="evidence" value="ECO:0007669"/>
    <property type="project" value="UniProtKB-KW"/>
</dbReference>
<dbReference type="InterPro" id="IPR010998">
    <property type="entry name" value="Integrase_recombinase_N"/>
</dbReference>
<evidence type="ECO:0008006" key="10">
    <source>
        <dbReference type="Google" id="ProtNLM"/>
    </source>
</evidence>
<protein>
    <recommendedName>
        <fullName evidence="10">Tyr recombinase domain-containing protein</fullName>
    </recommendedName>
</protein>
<dbReference type="AlphaFoldDB" id="A0A1D8K820"/>
<reference evidence="8 9" key="1">
    <citation type="submission" date="2016-09" db="EMBL/GenBank/DDBJ databases">
        <title>Acidihalobacter prosperus V6 (DSM14174).</title>
        <authorList>
            <person name="Khaleque H.N."/>
            <person name="Ramsay J.P."/>
            <person name="Murphy R.J.T."/>
            <person name="Kaksonen A.H."/>
            <person name="Boxall N.J."/>
            <person name="Watkin E.L.J."/>
        </authorList>
    </citation>
    <scope>NUCLEOTIDE SEQUENCE [LARGE SCALE GENOMIC DNA]</scope>
    <source>
        <strain evidence="8 9">V6</strain>
    </source>
</reference>
<evidence type="ECO:0000313" key="8">
    <source>
        <dbReference type="EMBL" id="AOV17080.1"/>
    </source>
</evidence>
<keyword evidence="2" id="KW-0229">DNA integration</keyword>
<dbReference type="PANTHER" id="PTHR30349">
    <property type="entry name" value="PHAGE INTEGRASE-RELATED"/>
    <property type="match status" value="1"/>
</dbReference>
<dbReference type="RefSeq" id="WP_070072655.1">
    <property type="nucleotide sequence ID" value="NZ_CP017448.1"/>
</dbReference>
<keyword evidence="3 5" id="KW-0238">DNA-binding</keyword>
<dbReference type="Proteomes" id="UP000095342">
    <property type="component" value="Chromosome"/>
</dbReference>
<dbReference type="Gene3D" id="1.10.150.130">
    <property type="match status" value="1"/>
</dbReference>
<dbReference type="PROSITE" id="PS51900">
    <property type="entry name" value="CB"/>
    <property type="match status" value="1"/>
</dbReference>
<dbReference type="InterPro" id="IPR050090">
    <property type="entry name" value="Tyrosine_recombinase_XerCD"/>
</dbReference>
<dbReference type="InterPro" id="IPR013762">
    <property type="entry name" value="Integrase-like_cat_sf"/>
</dbReference>
<organism evidence="8 9">
    <name type="scientific">Acidihalobacter aeolianus</name>
    <dbReference type="NCBI Taxonomy" id="2792603"/>
    <lineage>
        <taxon>Bacteria</taxon>
        <taxon>Pseudomonadati</taxon>
        <taxon>Pseudomonadota</taxon>
        <taxon>Gammaproteobacteria</taxon>
        <taxon>Chromatiales</taxon>
        <taxon>Ectothiorhodospiraceae</taxon>
        <taxon>Acidihalobacter</taxon>
    </lineage>
</organism>
<evidence type="ECO:0000313" key="9">
    <source>
        <dbReference type="Proteomes" id="UP000095342"/>
    </source>
</evidence>
<dbReference type="SUPFAM" id="SSF56349">
    <property type="entry name" value="DNA breaking-rejoining enzymes"/>
    <property type="match status" value="1"/>
</dbReference>
<accession>A0A1D8K820</accession>
<dbReference type="PROSITE" id="PS51898">
    <property type="entry name" value="TYR_RECOMBINASE"/>
    <property type="match status" value="1"/>
</dbReference>
<dbReference type="KEGG" id="aaeo:BJI67_08445"/>
<dbReference type="Gene3D" id="1.10.443.10">
    <property type="entry name" value="Intergrase catalytic core"/>
    <property type="match status" value="1"/>
</dbReference>
<feature type="domain" description="Core-binding (CB)" evidence="7">
    <location>
        <begin position="1"/>
        <end position="60"/>
    </location>
</feature>
<evidence type="ECO:0000259" key="7">
    <source>
        <dbReference type="PROSITE" id="PS51900"/>
    </source>
</evidence>
<dbReference type="InterPro" id="IPR002104">
    <property type="entry name" value="Integrase_catalytic"/>
</dbReference>
<dbReference type="GO" id="GO:0003677">
    <property type="term" value="F:DNA binding"/>
    <property type="evidence" value="ECO:0007669"/>
    <property type="project" value="UniProtKB-UniRule"/>
</dbReference>
<gene>
    <name evidence="8" type="ORF">BJI67_08445</name>
</gene>
<dbReference type="CDD" id="cd01184">
    <property type="entry name" value="INT_C_like_1"/>
    <property type="match status" value="1"/>
</dbReference>
<keyword evidence="9" id="KW-1185">Reference proteome</keyword>
<dbReference type="EMBL" id="CP017448">
    <property type="protein sequence ID" value="AOV17080.1"/>
    <property type="molecule type" value="Genomic_DNA"/>
</dbReference>
<evidence type="ECO:0000256" key="3">
    <source>
        <dbReference type="ARBA" id="ARBA00023125"/>
    </source>
</evidence>
<name>A0A1D8K820_9GAMM</name>
<comment type="similarity">
    <text evidence="1">Belongs to the 'phage' integrase family.</text>
</comment>